<dbReference type="FunFam" id="3.30.70.330:FF:000367">
    <property type="entry name" value="glycine-rich RNA-binding protein RZ1C"/>
    <property type="match status" value="1"/>
</dbReference>
<evidence type="ECO:0000256" key="2">
    <source>
        <dbReference type="PROSITE-ProRule" id="PRU00047"/>
    </source>
</evidence>
<dbReference type="PANTHER" id="PTHR48031:SF2">
    <property type="entry name" value="RNA-BINDING PROTEIN 4"/>
    <property type="match status" value="1"/>
</dbReference>
<dbReference type="STRING" id="906689.A0A2I0W8Y8"/>
<dbReference type="InterPro" id="IPR048289">
    <property type="entry name" value="RRM2_NsCP33-like"/>
</dbReference>
<keyword evidence="8" id="KW-1185">Reference proteome</keyword>
<dbReference type="InterPro" id="IPR000504">
    <property type="entry name" value="RRM_dom"/>
</dbReference>
<organism evidence="7 8">
    <name type="scientific">Dendrobium catenatum</name>
    <dbReference type="NCBI Taxonomy" id="906689"/>
    <lineage>
        <taxon>Eukaryota</taxon>
        <taxon>Viridiplantae</taxon>
        <taxon>Streptophyta</taxon>
        <taxon>Embryophyta</taxon>
        <taxon>Tracheophyta</taxon>
        <taxon>Spermatophyta</taxon>
        <taxon>Magnoliopsida</taxon>
        <taxon>Liliopsida</taxon>
        <taxon>Asparagales</taxon>
        <taxon>Orchidaceae</taxon>
        <taxon>Epidendroideae</taxon>
        <taxon>Malaxideae</taxon>
        <taxon>Dendrobiinae</taxon>
        <taxon>Dendrobium</taxon>
    </lineage>
</organism>
<feature type="compositionally biased region" description="Basic and acidic residues" evidence="4">
    <location>
        <begin position="216"/>
        <end position="260"/>
    </location>
</feature>
<dbReference type="PROSITE" id="PS50102">
    <property type="entry name" value="RRM"/>
    <property type="match status" value="1"/>
</dbReference>
<dbReference type="Gene3D" id="3.30.70.330">
    <property type="match status" value="1"/>
</dbReference>
<dbReference type="PANTHER" id="PTHR48031">
    <property type="entry name" value="SRA STEM-LOOP-INTERACTING RNA-BINDING PROTEIN, MITOCHONDRIAL"/>
    <property type="match status" value="1"/>
</dbReference>
<dbReference type="Proteomes" id="UP000233837">
    <property type="component" value="Unassembled WGS sequence"/>
</dbReference>
<sequence length="337" mass="36912">MNGHWVTLYIPLSIVSTRVLCLWCRTFLGFLLRSSKVLKGAWILVDAMSGKEEGRIFVGGLSWDVTERQIESTFSRFGKVLDVLIMVERDTGRPRGFGFVTFSDKRAVEDAIREMHNKEFGGRQISVNKAEPKVSSDDTGYGYGGGGYSSGGRGGYRGNADDSLPVGRSECFKCGRSGHWARECTSGGGGRFSSRSRIGGGSDSRGDRFGGGGGRNNDRYSNDRHDGARHDGGRHDGTRFAGRDRFDGKDSRYNGGRDRYSPAGDRYGSGPDRYPSNGYNKERSFDRDGGGRGGGSSDRYDGGGPTRYNSGSSYRERPGPYDRPSKGSRPSSFDDRY</sequence>
<keyword evidence="1 3" id="KW-0694">RNA-binding</keyword>
<dbReference type="EMBL" id="KZ502843">
    <property type="protein sequence ID" value="PKU72136.1"/>
    <property type="molecule type" value="Genomic_DNA"/>
</dbReference>
<dbReference type="GO" id="GO:0005634">
    <property type="term" value="C:nucleus"/>
    <property type="evidence" value="ECO:0007669"/>
    <property type="project" value="TreeGrafter"/>
</dbReference>
<dbReference type="AlphaFoldDB" id="A0A2I0W8Y8"/>
<gene>
    <name evidence="7" type="primary">GRP10</name>
    <name evidence="7" type="ORF">MA16_Dca006729</name>
</gene>
<feature type="domain" description="RRM" evidence="5">
    <location>
        <begin position="54"/>
        <end position="132"/>
    </location>
</feature>
<feature type="compositionally biased region" description="Gly residues" evidence="4">
    <location>
        <begin position="141"/>
        <end position="157"/>
    </location>
</feature>
<dbReference type="SUPFAM" id="SSF54928">
    <property type="entry name" value="RNA-binding domain, RBD"/>
    <property type="match status" value="1"/>
</dbReference>
<dbReference type="SUPFAM" id="SSF57756">
    <property type="entry name" value="Retrovirus zinc finger-like domains"/>
    <property type="match status" value="1"/>
</dbReference>
<dbReference type="InterPro" id="IPR036875">
    <property type="entry name" value="Znf_CCHC_sf"/>
</dbReference>
<reference evidence="7 8" key="2">
    <citation type="journal article" date="2017" name="Nature">
        <title>The Apostasia genome and the evolution of orchids.</title>
        <authorList>
            <person name="Zhang G.Q."/>
            <person name="Liu K.W."/>
            <person name="Li Z."/>
            <person name="Lohaus R."/>
            <person name="Hsiao Y.Y."/>
            <person name="Niu S.C."/>
            <person name="Wang J.Y."/>
            <person name="Lin Y.C."/>
            <person name="Xu Q."/>
            <person name="Chen L.J."/>
            <person name="Yoshida K."/>
            <person name="Fujiwara S."/>
            <person name="Wang Z.W."/>
            <person name="Zhang Y.Q."/>
            <person name="Mitsuda N."/>
            <person name="Wang M."/>
            <person name="Liu G.H."/>
            <person name="Pecoraro L."/>
            <person name="Huang H.X."/>
            <person name="Xiao X.J."/>
            <person name="Lin M."/>
            <person name="Wu X.Y."/>
            <person name="Wu W.L."/>
            <person name="Chen Y.Y."/>
            <person name="Chang S.B."/>
            <person name="Sakamoto S."/>
            <person name="Ohme-Takagi M."/>
            <person name="Yagi M."/>
            <person name="Zeng S.J."/>
            <person name="Shen C.Y."/>
            <person name="Yeh C.M."/>
            <person name="Luo Y.B."/>
            <person name="Tsai W.C."/>
            <person name="Van de Peer Y."/>
            <person name="Liu Z.J."/>
        </authorList>
    </citation>
    <scope>NUCLEOTIDE SEQUENCE [LARGE SCALE GENOMIC DNA]</scope>
    <source>
        <tissue evidence="7">The whole plant</tissue>
    </source>
</reference>
<reference evidence="7 8" key="1">
    <citation type="journal article" date="2016" name="Sci. Rep.">
        <title>The Dendrobium catenatum Lindl. genome sequence provides insights into polysaccharide synthase, floral development and adaptive evolution.</title>
        <authorList>
            <person name="Zhang G.Q."/>
            <person name="Xu Q."/>
            <person name="Bian C."/>
            <person name="Tsai W.C."/>
            <person name="Yeh C.M."/>
            <person name="Liu K.W."/>
            <person name="Yoshida K."/>
            <person name="Zhang L.S."/>
            <person name="Chang S.B."/>
            <person name="Chen F."/>
            <person name="Shi Y."/>
            <person name="Su Y.Y."/>
            <person name="Zhang Y.Q."/>
            <person name="Chen L.J."/>
            <person name="Yin Y."/>
            <person name="Lin M."/>
            <person name="Huang H."/>
            <person name="Deng H."/>
            <person name="Wang Z.W."/>
            <person name="Zhu S.L."/>
            <person name="Zhao X."/>
            <person name="Deng C."/>
            <person name="Niu S.C."/>
            <person name="Huang J."/>
            <person name="Wang M."/>
            <person name="Liu G.H."/>
            <person name="Yang H.J."/>
            <person name="Xiao X.J."/>
            <person name="Hsiao Y.Y."/>
            <person name="Wu W.L."/>
            <person name="Chen Y.Y."/>
            <person name="Mitsuda N."/>
            <person name="Ohme-Takagi M."/>
            <person name="Luo Y.B."/>
            <person name="Van de Peer Y."/>
            <person name="Liu Z.J."/>
        </authorList>
    </citation>
    <scope>NUCLEOTIDE SEQUENCE [LARGE SCALE GENOMIC DNA]</scope>
    <source>
        <tissue evidence="7">The whole plant</tissue>
    </source>
</reference>
<name>A0A2I0W8Y8_9ASPA</name>
<protein>
    <submittedName>
        <fullName evidence="7">Glycine-rich RNA-binding protein 10</fullName>
    </submittedName>
</protein>
<evidence type="ECO:0000313" key="8">
    <source>
        <dbReference type="Proteomes" id="UP000233837"/>
    </source>
</evidence>
<feature type="compositionally biased region" description="Gly residues" evidence="4">
    <location>
        <begin position="198"/>
        <end position="215"/>
    </location>
</feature>
<evidence type="ECO:0000256" key="1">
    <source>
        <dbReference type="ARBA" id="ARBA00022884"/>
    </source>
</evidence>
<dbReference type="GO" id="GO:0003729">
    <property type="term" value="F:mRNA binding"/>
    <property type="evidence" value="ECO:0007669"/>
    <property type="project" value="TreeGrafter"/>
</dbReference>
<evidence type="ECO:0000313" key="7">
    <source>
        <dbReference type="EMBL" id="PKU72136.1"/>
    </source>
</evidence>
<dbReference type="Pfam" id="PF00098">
    <property type="entry name" value="zf-CCHC"/>
    <property type="match status" value="1"/>
</dbReference>
<dbReference type="SMART" id="SM00360">
    <property type="entry name" value="RRM"/>
    <property type="match status" value="1"/>
</dbReference>
<dbReference type="Gene3D" id="4.10.60.10">
    <property type="entry name" value="Zinc finger, CCHC-type"/>
    <property type="match status" value="1"/>
</dbReference>
<feature type="region of interest" description="Disordered" evidence="4">
    <location>
        <begin position="131"/>
        <end position="161"/>
    </location>
</feature>
<dbReference type="InterPro" id="IPR012677">
    <property type="entry name" value="Nucleotide-bd_a/b_plait_sf"/>
</dbReference>
<dbReference type="Pfam" id="PF00076">
    <property type="entry name" value="RRM_1"/>
    <property type="match status" value="1"/>
</dbReference>
<evidence type="ECO:0000259" key="6">
    <source>
        <dbReference type="PROSITE" id="PS50158"/>
    </source>
</evidence>
<dbReference type="GO" id="GO:0008270">
    <property type="term" value="F:zinc ion binding"/>
    <property type="evidence" value="ECO:0007669"/>
    <property type="project" value="UniProtKB-KW"/>
</dbReference>
<evidence type="ECO:0000256" key="4">
    <source>
        <dbReference type="SAM" id="MobiDB-lite"/>
    </source>
</evidence>
<feature type="compositionally biased region" description="Basic and acidic residues" evidence="4">
    <location>
        <begin position="280"/>
        <end position="290"/>
    </location>
</feature>
<keyword evidence="2" id="KW-0863">Zinc-finger</keyword>
<dbReference type="CDD" id="cd21608">
    <property type="entry name" value="RRM2_NsCP33_like"/>
    <property type="match status" value="1"/>
</dbReference>
<evidence type="ECO:0000259" key="5">
    <source>
        <dbReference type="PROSITE" id="PS50102"/>
    </source>
</evidence>
<dbReference type="SMART" id="SM00343">
    <property type="entry name" value="ZnF_C2HC"/>
    <property type="match status" value="1"/>
</dbReference>
<evidence type="ECO:0000256" key="3">
    <source>
        <dbReference type="PROSITE-ProRule" id="PRU00176"/>
    </source>
</evidence>
<accession>A0A2I0W8Y8</accession>
<dbReference type="InterPro" id="IPR001878">
    <property type="entry name" value="Znf_CCHC"/>
</dbReference>
<keyword evidence="2" id="KW-0479">Metal-binding</keyword>
<dbReference type="PROSITE" id="PS50158">
    <property type="entry name" value="ZF_CCHC"/>
    <property type="match status" value="1"/>
</dbReference>
<proteinExistence type="predicted"/>
<dbReference type="InterPro" id="IPR035979">
    <property type="entry name" value="RBD_domain_sf"/>
</dbReference>
<feature type="compositionally biased region" description="Basic and acidic residues" evidence="4">
    <location>
        <begin position="314"/>
        <end position="325"/>
    </location>
</feature>
<feature type="domain" description="CCHC-type" evidence="6">
    <location>
        <begin position="171"/>
        <end position="186"/>
    </location>
</feature>
<keyword evidence="2" id="KW-0862">Zinc</keyword>
<feature type="region of interest" description="Disordered" evidence="4">
    <location>
        <begin position="185"/>
        <end position="337"/>
    </location>
</feature>